<comment type="similarity">
    <text evidence="1">Belongs to the metallo-beta-lactamase superfamily.</text>
</comment>
<dbReference type="CDD" id="cd07730">
    <property type="entry name" value="metallo-hydrolase-like_MBL-fold"/>
    <property type="match status" value="1"/>
</dbReference>
<evidence type="ECO:0000256" key="2">
    <source>
        <dbReference type="ARBA" id="ARBA00022723"/>
    </source>
</evidence>
<feature type="domain" description="Metallo-beta-lactamase" evidence="5">
    <location>
        <begin position="56"/>
        <end position="288"/>
    </location>
</feature>
<dbReference type="InterPro" id="IPR001279">
    <property type="entry name" value="Metallo-B-lactamas"/>
</dbReference>
<organism evidence="6 7">
    <name type="scientific">Sphaerulina musiva (strain SO2202)</name>
    <name type="common">Poplar stem canker fungus</name>
    <name type="synonym">Septoria musiva</name>
    <dbReference type="NCBI Taxonomy" id="692275"/>
    <lineage>
        <taxon>Eukaryota</taxon>
        <taxon>Fungi</taxon>
        <taxon>Dikarya</taxon>
        <taxon>Ascomycota</taxon>
        <taxon>Pezizomycotina</taxon>
        <taxon>Dothideomycetes</taxon>
        <taxon>Dothideomycetidae</taxon>
        <taxon>Mycosphaerellales</taxon>
        <taxon>Mycosphaerellaceae</taxon>
        <taxon>Sphaerulina</taxon>
    </lineage>
</organism>
<dbReference type="GO" id="GO:0016787">
    <property type="term" value="F:hydrolase activity"/>
    <property type="evidence" value="ECO:0007669"/>
    <property type="project" value="UniProtKB-KW"/>
</dbReference>
<dbReference type="RefSeq" id="XP_016759453.1">
    <property type="nucleotide sequence ID" value="XM_016910484.1"/>
</dbReference>
<evidence type="ECO:0000313" key="6">
    <source>
        <dbReference type="EMBL" id="EMF11332.1"/>
    </source>
</evidence>
<reference evidence="6 7" key="1">
    <citation type="journal article" date="2012" name="PLoS Pathog.">
        <title>Diverse lifestyles and strategies of plant pathogenesis encoded in the genomes of eighteen Dothideomycetes fungi.</title>
        <authorList>
            <person name="Ohm R.A."/>
            <person name="Feau N."/>
            <person name="Henrissat B."/>
            <person name="Schoch C.L."/>
            <person name="Horwitz B.A."/>
            <person name="Barry K.W."/>
            <person name="Condon B.J."/>
            <person name="Copeland A.C."/>
            <person name="Dhillon B."/>
            <person name="Glaser F."/>
            <person name="Hesse C.N."/>
            <person name="Kosti I."/>
            <person name="LaButti K."/>
            <person name="Lindquist E.A."/>
            <person name="Lucas S."/>
            <person name="Salamov A.A."/>
            <person name="Bradshaw R.E."/>
            <person name="Ciuffetti L."/>
            <person name="Hamelin R.C."/>
            <person name="Kema G.H.J."/>
            <person name="Lawrence C."/>
            <person name="Scott J.A."/>
            <person name="Spatafora J.W."/>
            <person name="Turgeon B.G."/>
            <person name="de Wit P.J.G.M."/>
            <person name="Zhong S."/>
            <person name="Goodwin S.B."/>
            <person name="Grigoriev I.V."/>
        </authorList>
    </citation>
    <scope>NUCLEOTIDE SEQUENCE [LARGE SCALE GENOMIC DNA]</scope>
    <source>
        <strain evidence="6 7">SO2202</strain>
    </source>
</reference>
<dbReference type="Gene3D" id="3.60.15.10">
    <property type="entry name" value="Ribonuclease Z/Hydroxyacylglutathione hydrolase-like"/>
    <property type="match status" value="1"/>
</dbReference>
<dbReference type="Proteomes" id="UP000016931">
    <property type="component" value="Unassembled WGS sequence"/>
</dbReference>
<dbReference type="GeneID" id="27907621"/>
<proteinExistence type="inferred from homology"/>
<dbReference type="SUPFAM" id="SSF56281">
    <property type="entry name" value="Metallo-hydrolase/oxidoreductase"/>
    <property type="match status" value="1"/>
</dbReference>
<accession>M3D2G4</accession>
<keyword evidence="4" id="KW-0862">Zinc</keyword>
<evidence type="ECO:0000256" key="1">
    <source>
        <dbReference type="ARBA" id="ARBA00007749"/>
    </source>
</evidence>
<dbReference type="GO" id="GO:0046872">
    <property type="term" value="F:metal ion binding"/>
    <property type="evidence" value="ECO:0007669"/>
    <property type="project" value="UniProtKB-KW"/>
</dbReference>
<evidence type="ECO:0000313" key="7">
    <source>
        <dbReference type="Proteomes" id="UP000016931"/>
    </source>
</evidence>
<sequence length="398" mass="44588">MSDNFLVPPKTPPELKIPASKNTVKVSCIDSTSRFKLPNSHFIQPDYTGHNTLNGPSFSFFIEPLSSSSSSSKPILFDLGIRKDWKLLPSATKLQNLHWEISVEKDVAEILRENKTNNNKIDIDGGGIASIIWSHHHWDHVGNAATFPSSTEIIVGPGFINAHLPGFPINPHSTILESDFFDAKDKTKRRNIREVDIQTLGKGFQIGRFYAWDFFDNGSFYLLDTPGHAIGHICGLARTTSDPDSFVFMGGDAAHHGGEFRPTEYLPLPRELGPPSPLPRKQPVCPGELLRGIHPYKKADQPFYYVTESFAQDKKLADWTIEGLGELDAQENILMLMAHDDAIVDPGQLDFYPRALNDWYRKGVKEKIKWLFLADFDEALAAKEKGGEPFKWVKDSSA</sequence>
<dbReference type="InterPro" id="IPR051013">
    <property type="entry name" value="MBL_superfamily_lactonases"/>
</dbReference>
<dbReference type="OMA" id="FYYVTES"/>
<dbReference type="AlphaFoldDB" id="M3D2G4"/>
<dbReference type="Pfam" id="PF00753">
    <property type="entry name" value="Lactamase_B"/>
    <property type="match status" value="1"/>
</dbReference>
<dbReference type="PANTHER" id="PTHR42978:SF5">
    <property type="entry name" value="METALLO-BETA-LACTAMASE DOMAIN-CONTAINING PROTEIN"/>
    <property type="match status" value="1"/>
</dbReference>
<dbReference type="SMART" id="SM00849">
    <property type="entry name" value="Lactamase_B"/>
    <property type="match status" value="1"/>
</dbReference>
<evidence type="ECO:0000259" key="5">
    <source>
        <dbReference type="SMART" id="SM00849"/>
    </source>
</evidence>
<dbReference type="eggNOG" id="ENOG502S1A6">
    <property type="taxonomic scope" value="Eukaryota"/>
</dbReference>
<dbReference type="InterPro" id="IPR036866">
    <property type="entry name" value="RibonucZ/Hydroxyglut_hydro"/>
</dbReference>
<name>M3D2G4_SPHMS</name>
<dbReference type="HOGENOM" id="CLU_030571_1_0_1"/>
<keyword evidence="3" id="KW-0378">Hydrolase</keyword>
<dbReference type="STRING" id="692275.M3D2G4"/>
<evidence type="ECO:0000256" key="3">
    <source>
        <dbReference type="ARBA" id="ARBA00022801"/>
    </source>
</evidence>
<evidence type="ECO:0000256" key="4">
    <source>
        <dbReference type="ARBA" id="ARBA00022833"/>
    </source>
</evidence>
<keyword evidence="7" id="KW-1185">Reference proteome</keyword>
<dbReference type="PANTHER" id="PTHR42978">
    <property type="entry name" value="QUORUM-QUENCHING LACTONASE YTNP-RELATED-RELATED"/>
    <property type="match status" value="1"/>
</dbReference>
<dbReference type="OrthoDB" id="10250730at2759"/>
<protein>
    <recommendedName>
        <fullName evidence="5">Metallo-beta-lactamase domain-containing protein</fullName>
    </recommendedName>
</protein>
<gene>
    <name evidence="6" type="ORF">SEPMUDRAFT_88802</name>
</gene>
<keyword evidence="2" id="KW-0479">Metal-binding</keyword>
<dbReference type="EMBL" id="KB456266">
    <property type="protein sequence ID" value="EMF11332.1"/>
    <property type="molecule type" value="Genomic_DNA"/>
</dbReference>